<comment type="caution">
    <text evidence="5">The sequence shown here is derived from an EMBL/GenBank/DDBJ whole genome shotgun (WGS) entry which is preliminary data.</text>
</comment>
<sequence length="199" mass="22239">MWRFEPHVADSIIKSWLDEYKIQVFINMPLKESADAVKKTGTNITQIKTVNGKIFKARIFIDATIEGDLMARAGVSFTRGRESNALYNETKNGIIRETTKAQFLVKVDPYKIPGDPNSGVIPTIRDEPFGVPGDGDRLIQAYCFRACLTGNPQNRIAFSKPENYDRGLYEIYLRYLKAGGKLYVPDVSIPNGKTDLGAA</sequence>
<reference evidence="5 6" key="1">
    <citation type="submission" date="2020-05" db="EMBL/GenBank/DDBJ databases">
        <authorList>
            <person name="Khan S.A."/>
            <person name="Jeon C.O."/>
            <person name="Chun B.H."/>
        </authorList>
    </citation>
    <scope>NUCLEOTIDE SEQUENCE [LARGE SCALE GENOMIC DNA]</scope>
    <source>
        <strain evidence="5 6">S1162</strain>
    </source>
</reference>
<keyword evidence="1" id="KW-0479">Metal-binding</keyword>
<organism evidence="5 6">
    <name type="scientific">Mucilaginibacter humi</name>
    <dbReference type="NCBI Taxonomy" id="2732510"/>
    <lineage>
        <taxon>Bacteria</taxon>
        <taxon>Pseudomonadati</taxon>
        <taxon>Bacteroidota</taxon>
        <taxon>Sphingobacteriia</taxon>
        <taxon>Sphingobacteriales</taxon>
        <taxon>Sphingobacteriaceae</taxon>
        <taxon>Mucilaginibacter</taxon>
    </lineage>
</organism>
<evidence type="ECO:0000256" key="2">
    <source>
        <dbReference type="ARBA" id="ARBA00023002"/>
    </source>
</evidence>
<keyword evidence="6" id="KW-1185">Reference proteome</keyword>
<dbReference type="Pfam" id="PF12831">
    <property type="entry name" value="FAD_oxidored"/>
    <property type="match status" value="1"/>
</dbReference>
<protein>
    <submittedName>
        <fullName evidence="5">FAD-dependent oxidoreductase</fullName>
    </submittedName>
</protein>
<accession>A0ABX1VZJ4</accession>
<dbReference type="PANTHER" id="PTHR43498">
    <property type="entry name" value="FERREDOXIN:COB-COM HETERODISULFIDE REDUCTASE SUBUNIT A"/>
    <property type="match status" value="1"/>
</dbReference>
<evidence type="ECO:0000256" key="1">
    <source>
        <dbReference type="ARBA" id="ARBA00022723"/>
    </source>
</evidence>
<evidence type="ECO:0000256" key="3">
    <source>
        <dbReference type="ARBA" id="ARBA00023004"/>
    </source>
</evidence>
<keyword evidence="2" id="KW-0560">Oxidoreductase</keyword>
<proteinExistence type="predicted"/>
<keyword evidence="4" id="KW-0411">Iron-sulfur</keyword>
<evidence type="ECO:0000313" key="5">
    <source>
        <dbReference type="EMBL" id="NNU33280.1"/>
    </source>
</evidence>
<evidence type="ECO:0000313" key="6">
    <source>
        <dbReference type="Proteomes" id="UP000566071"/>
    </source>
</evidence>
<dbReference type="EMBL" id="JABFCR010000006">
    <property type="protein sequence ID" value="NNU33280.1"/>
    <property type="molecule type" value="Genomic_DNA"/>
</dbReference>
<gene>
    <name evidence="5" type="ORF">HK413_02225</name>
</gene>
<dbReference type="Proteomes" id="UP000566071">
    <property type="component" value="Unassembled WGS sequence"/>
</dbReference>
<dbReference type="InterPro" id="IPR039650">
    <property type="entry name" value="HdrA-like"/>
</dbReference>
<name>A0ABX1VZJ4_9SPHI</name>
<dbReference type="RefSeq" id="WP_175268989.1">
    <property type="nucleotide sequence ID" value="NZ_JABFCR010000006.1"/>
</dbReference>
<evidence type="ECO:0000256" key="4">
    <source>
        <dbReference type="ARBA" id="ARBA00023014"/>
    </source>
</evidence>
<dbReference type="PANTHER" id="PTHR43498:SF1">
    <property type="entry name" value="COB--COM HETERODISULFIDE REDUCTASE IRON-SULFUR SUBUNIT A"/>
    <property type="match status" value="1"/>
</dbReference>
<keyword evidence="3" id="KW-0408">Iron</keyword>